<evidence type="ECO:0000256" key="1">
    <source>
        <dbReference type="SAM" id="SignalP"/>
    </source>
</evidence>
<evidence type="ECO:0000313" key="3">
    <source>
        <dbReference type="EMBL" id="SHK32368.1"/>
    </source>
</evidence>
<evidence type="ECO:0000259" key="2">
    <source>
        <dbReference type="Pfam" id="PF18962"/>
    </source>
</evidence>
<feature type="chain" id="PRO_5012861708" evidence="1">
    <location>
        <begin position="20"/>
        <end position="339"/>
    </location>
</feature>
<feature type="domain" description="Secretion system C-terminal sorting" evidence="2">
    <location>
        <begin position="258"/>
        <end position="333"/>
    </location>
</feature>
<feature type="signal peptide" evidence="1">
    <location>
        <begin position="1"/>
        <end position="19"/>
    </location>
</feature>
<proteinExistence type="predicted"/>
<dbReference type="EMBL" id="FRAS01000002">
    <property type="protein sequence ID" value="SHK32368.1"/>
    <property type="molecule type" value="Genomic_DNA"/>
</dbReference>
<dbReference type="Pfam" id="PF18962">
    <property type="entry name" value="Por_Secre_tail"/>
    <property type="match status" value="1"/>
</dbReference>
<dbReference type="NCBIfam" id="TIGR04183">
    <property type="entry name" value="Por_Secre_tail"/>
    <property type="match status" value="1"/>
</dbReference>
<keyword evidence="1" id="KW-0732">Signal</keyword>
<dbReference type="InterPro" id="IPR026444">
    <property type="entry name" value="Secre_tail"/>
</dbReference>
<reference evidence="4" key="1">
    <citation type="submission" date="2016-11" db="EMBL/GenBank/DDBJ databases">
        <authorList>
            <person name="Varghese N."/>
            <person name="Submissions S."/>
        </authorList>
    </citation>
    <scope>NUCLEOTIDE SEQUENCE [LARGE SCALE GENOMIC DNA]</scope>
    <source>
        <strain evidence="4">DSM 18569</strain>
    </source>
</reference>
<gene>
    <name evidence="3" type="ORF">SAMN02746009_00722</name>
</gene>
<dbReference type="RefSeq" id="WP_073281330.1">
    <property type="nucleotide sequence ID" value="NZ_FRAS01000002.1"/>
</dbReference>
<dbReference type="STRING" id="1121959.SAMN02746009_00722"/>
<protein>
    <submittedName>
        <fullName evidence="3">Por secretion system C-terminal sorting domain-containing protein</fullName>
    </submittedName>
</protein>
<name>A0A1M6RJ18_9BACT</name>
<sequence length="339" mass="36544">MKNIYCTLLLVASSLFARAQNTPFFFQALSQQPYTELAAPVQALNNGAVWNRDSAFPVVLGFAFPFHNQSITSINVLARGVQFVGFGSMYMFVYNTPFGGNLIQDRGIINGGTSQSPVSYQLTGSPGSRIGKIEWRNAGPTQSSPSPPNPAEFVNCQLWLYEQSGRIEVHFGTSNVTASSFQNNFIFLKTFYNSMLAVAPIGTADNPGYQVDNCLPNTVCYGGYIVGNPAAGTVYRFAPNPSFVMGVRAPKANVKFEVYPNPATNQVSLAVEMPKPTDARVRFLDALGKTVQEVQLTAGQGSGAAPAVVSTANLAPGIYTVQVVSQNEVFANQRLTVLH</sequence>
<keyword evidence="4" id="KW-1185">Reference proteome</keyword>
<accession>A0A1M6RJ18</accession>
<dbReference type="Proteomes" id="UP000183947">
    <property type="component" value="Unassembled WGS sequence"/>
</dbReference>
<organism evidence="3 4">
    <name type="scientific">Hymenobacter psychrotolerans DSM 18569</name>
    <dbReference type="NCBI Taxonomy" id="1121959"/>
    <lineage>
        <taxon>Bacteria</taxon>
        <taxon>Pseudomonadati</taxon>
        <taxon>Bacteroidota</taxon>
        <taxon>Cytophagia</taxon>
        <taxon>Cytophagales</taxon>
        <taxon>Hymenobacteraceae</taxon>
        <taxon>Hymenobacter</taxon>
    </lineage>
</organism>
<dbReference type="AlphaFoldDB" id="A0A1M6RJ18"/>
<dbReference type="OrthoDB" id="5513218at2"/>
<evidence type="ECO:0000313" key="4">
    <source>
        <dbReference type="Proteomes" id="UP000183947"/>
    </source>
</evidence>